<organism evidence="1 2">
    <name type="scientific">Chryseobacterium defluvii</name>
    <dbReference type="NCBI Taxonomy" id="160396"/>
    <lineage>
        <taxon>Bacteria</taxon>
        <taxon>Pseudomonadati</taxon>
        <taxon>Bacteroidota</taxon>
        <taxon>Flavobacteriia</taxon>
        <taxon>Flavobacteriales</taxon>
        <taxon>Weeksellaceae</taxon>
        <taxon>Chryseobacterium group</taxon>
        <taxon>Chryseobacterium</taxon>
    </lineage>
</organism>
<name>A0A840KG47_9FLAO</name>
<dbReference type="Gene3D" id="2.180.10.10">
    <property type="entry name" value="RHS repeat-associated core"/>
    <property type="match status" value="1"/>
</dbReference>
<dbReference type="AlphaFoldDB" id="A0A840KG47"/>
<dbReference type="Proteomes" id="UP000592180">
    <property type="component" value="Unassembled WGS sequence"/>
</dbReference>
<evidence type="ECO:0000313" key="2">
    <source>
        <dbReference type="Proteomes" id="UP000592180"/>
    </source>
</evidence>
<keyword evidence="2" id="KW-1185">Reference proteome</keyword>
<accession>A0A840KG47</accession>
<dbReference type="PANTHER" id="PTHR32305">
    <property type="match status" value="1"/>
</dbReference>
<dbReference type="EMBL" id="JACHLE010000002">
    <property type="protein sequence ID" value="MBB4806998.1"/>
    <property type="molecule type" value="Genomic_DNA"/>
</dbReference>
<comment type="caution">
    <text evidence="1">The sequence shown here is derived from an EMBL/GenBank/DDBJ whole genome shotgun (WGS) entry which is preliminary data.</text>
</comment>
<dbReference type="InterPro" id="IPR022385">
    <property type="entry name" value="Rhs_assc_core"/>
</dbReference>
<dbReference type="RefSeq" id="WP_184189480.1">
    <property type="nucleotide sequence ID" value="NZ_JACHLE010000002.1"/>
</dbReference>
<sequence>MAIPYNYKYNGKELQETGMYDYGARFYMPDIGRWGVHDPLSDATLQPYSYTSNNPIFYNDPTGMISAPTNNYIASIGVIQNKNGDYEIISAKNDGDIGIYLADANGNYDIKKSKRVGTLNNSFDFLLTNDETGKFLKGVAHRQNGSNITLTTSLNLSTLLYKYAYDTDNDIENYYLDLMNLAYMSANYNGRSMGKLDLKKSLGLDIYTPVRAGKNITSLRVASNILFGFNMRKIYEKYKNNTEFTNKFPKAEDFYIYAMQAVGGYNQFRNNRANFFKGDGYNQGFPFYGEHTYSGTNIYRGYFHQFTNQKLSR</sequence>
<reference evidence="1 2" key="1">
    <citation type="submission" date="2020-08" db="EMBL/GenBank/DDBJ databases">
        <title>Functional genomics of gut bacteria from endangered species of beetles.</title>
        <authorList>
            <person name="Carlos-Shanley C."/>
        </authorList>
    </citation>
    <scope>NUCLEOTIDE SEQUENCE [LARGE SCALE GENOMIC DNA]</scope>
    <source>
        <strain evidence="1 2">S00151</strain>
    </source>
</reference>
<dbReference type="PANTHER" id="PTHR32305:SF15">
    <property type="entry name" value="PROTEIN RHSA-RELATED"/>
    <property type="match status" value="1"/>
</dbReference>
<dbReference type="NCBIfam" id="TIGR03696">
    <property type="entry name" value="Rhs_assc_core"/>
    <property type="match status" value="1"/>
</dbReference>
<protein>
    <submittedName>
        <fullName evidence="1">RHS repeat-associated protein</fullName>
    </submittedName>
</protein>
<evidence type="ECO:0000313" key="1">
    <source>
        <dbReference type="EMBL" id="MBB4806998.1"/>
    </source>
</evidence>
<gene>
    <name evidence="1" type="ORF">HNP38_002294</name>
</gene>
<dbReference type="InterPro" id="IPR050708">
    <property type="entry name" value="T6SS_VgrG/RHS"/>
</dbReference>
<proteinExistence type="predicted"/>